<evidence type="ECO:0000259" key="1">
    <source>
        <dbReference type="PROSITE" id="PS50801"/>
    </source>
</evidence>
<comment type="caution">
    <text evidence="2">The sequence shown here is derived from an EMBL/GenBank/DDBJ whole genome shotgun (WGS) entry which is preliminary data.</text>
</comment>
<dbReference type="InterPro" id="IPR002645">
    <property type="entry name" value="STAS_dom"/>
</dbReference>
<evidence type="ECO:0000313" key="2">
    <source>
        <dbReference type="EMBL" id="MDQ0366825.1"/>
    </source>
</evidence>
<evidence type="ECO:0000313" key="3">
    <source>
        <dbReference type="Proteomes" id="UP001240236"/>
    </source>
</evidence>
<gene>
    <name evidence="2" type="ORF">J2S42_003494</name>
</gene>
<dbReference type="RefSeq" id="WP_307240436.1">
    <property type="nucleotide sequence ID" value="NZ_JAUSUZ010000001.1"/>
</dbReference>
<dbReference type="SUPFAM" id="SSF52091">
    <property type="entry name" value="SpoIIaa-like"/>
    <property type="match status" value="1"/>
</dbReference>
<dbReference type="CDD" id="cd07043">
    <property type="entry name" value="STAS_anti-anti-sigma_factors"/>
    <property type="match status" value="1"/>
</dbReference>
<dbReference type="PROSITE" id="PS50801">
    <property type="entry name" value="STAS"/>
    <property type="match status" value="1"/>
</dbReference>
<dbReference type="AlphaFoldDB" id="A0AAE4AXB3"/>
<dbReference type="Proteomes" id="UP001240236">
    <property type="component" value="Unassembled WGS sequence"/>
</dbReference>
<dbReference type="Pfam" id="PF13466">
    <property type="entry name" value="STAS_2"/>
    <property type="match status" value="1"/>
</dbReference>
<keyword evidence="3" id="KW-1185">Reference proteome</keyword>
<accession>A0AAE4AXB3</accession>
<proteinExistence type="predicted"/>
<reference evidence="2 3" key="1">
    <citation type="submission" date="2023-07" db="EMBL/GenBank/DDBJ databases">
        <title>Sequencing the genomes of 1000 actinobacteria strains.</title>
        <authorList>
            <person name="Klenk H.-P."/>
        </authorList>
    </citation>
    <scope>NUCLEOTIDE SEQUENCE [LARGE SCALE GENOMIC DNA]</scope>
    <source>
        <strain evidence="2 3">DSM 44709</strain>
    </source>
</reference>
<feature type="domain" description="STAS" evidence="1">
    <location>
        <begin position="48"/>
        <end position="137"/>
    </location>
</feature>
<organism evidence="2 3">
    <name type="scientific">Catenuloplanes indicus</name>
    <dbReference type="NCBI Taxonomy" id="137267"/>
    <lineage>
        <taxon>Bacteria</taxon>
        <taxon>Bacillati</taxon>
        <taxon>Actinomycetota</taxon>
        <taxon>Actinomycetes</taxon>
        <taxon>Micromonosporales</taxon>
        <taxon>Micromonosporaceae</taxon>
        <taxon>Catenuloplanes</taxon>
    </lineage>
</organism>
<dbReference type="InterPro" id="IPR058548">
    <property type="entry name" value="MlaB-like_STAS"/>
</dbReference>
<sequence>MTDSRTDHSPKSGSSAGAVTTATVTGFNGAVIATVSRSLEHADGRTPLAVVSVHGDVDRDTAPLVERTLLRAIDEHPVTWLDVRQVGFFGAAGVHVLVRAHQRAAALGRTFELRGVHGITEQVLTIAGLDHMIAAIR</sequence>
<dbReference type="EMBL" id="JAUSUZ010000001">
    <property type="protein sequence ID" value="MDQ0366825.1"/>
    <property type="molecule type" value="Genomic_DNA"/>
</dbReference>
<dbReference type="Gene3D" id="3.30.750.24">
    <property type="entry name" value="STAS domain"/>
    <property type="match status" value="1"/>
</dbReference>
<dbReference type="InterPro" id="IPR036513">
    <property type="entry name" value="STAS_dom_sf"/>
</dbReference>
<protein>
    <submittedName>
        <fullName evidence="2">Anti-anti-sigma factor</fullName>
    </submittedName>
</protein>
<name>A0AAE4AXB3_9ACTN</name>